<feature type="compositionally biased region" description="Polar residues" evidence="1">
    <location>
        <begin position="288"/>
        <end position="314"/>
    </location>
</feature>
<reference evidence="2 3" key="1">
    <citation type="journal article" date="2019" name="Nat. Ecol. Evol.">
        <title>Megaphylogeny resolves global patterns of mushroom evolution.</title>
        <authorList>
            <person name="Varga T."/>
            <person name="Krizsan K."/>
            <person name="Foldi C."/>
            <person name="Dima B."/>
            <person name="Sanchez-Garcia M."/>
            <person name="Sanchez-Ramirez S."/>
            <person name="Szollosi G.J."/>
            <person name="Szarkandi J.G."/>
            <person name="Papp V."/>
            <person name="Albert L."/>
            <person name="Andreopoulos W."/>
            <person name="Angelini C."/>
            <person name="Antonin V."/>
            <person name="Barry K.W."/>
            <person name="Bougher N.L."/>
            <person name="Buchanan P."/>
            <person name="Buyck B."/>
            <person name="Bense V."/>
            <person name="Catcheside P."/>
            <person name="Chovatia M."/>
            <person name="Cooper J."/>
            <person name="Damon W."/>
            <person name="Desjardin D."/>
            <person name="Finy P."/>
            <person name="Geml J."/>
            <person name="Haridas S."/>
            <person name="Hughes K."/>
            <person name="Justo A."/>
            <person name="Karasinski D."/>
            <person name="Kautmanova I."/>
            <person name="Kiss B."/>
            <person name="Kocsube S."/>
            <person name="Kotiranta H."/>
            <person name="LaButti K.M."/>
            <person name="Lechner B.E."/>
            <person name="Liimatainen K."/>
            <person name="Lipzen A."/>
            <person name="Lukacs Z."/>
            <person name="Mihaltcheva S."/>
            <person name="Morgado L.N."/>
            <person name="Niskanen T."/>
            <person name="Noordeloos M.E."/>
            <person name="Ohm R.A."/>
            <person name="Ortiz-Santana B."/>
            <person name="Ovrebo C."/>
            <person name="Racz N."/>
            <person name="Riley R."/>
            <person name="Savchenko A."/>
            <person name="Shiryaev A."/>
            <person name="Soop K."/>
            <person name="Spirin V."/>
            <person name="Szebenyi C."/>
            <person name="Tomsovsky M."/>
            <person name="Tulloss R.E."/>
            <person name="Uehling J."/>
            <person name="Grigoriev I.V."/>
            <person name="Vagvolgyi C."/>
            <person name="Papp T."/>
            <person name="Martin F.M."/>
            <person name="Miettinen O."/>
            <person name="Hibbett D.S."/>
            <person name="Nagy L.G."/>
        </authorList>
    </citation>
    <scope>NUCLEOTIDE SEQUENCE [LARGE SCALE GENOMIC DNA]</scope>
    <source>
        <strain evidence="2 3">CBS 309.79</strain>
    </source>
</reference>
<feature type="compositionally biased region" description="Low complexity" evidence="1">
    <location>
        <begin position="413"/>
        <end position="425"/>
    </location>
</feature>
<name>A0A5C3R326_9AGAR</name>
<feature type="compositionally biased region" description="Low complexity" evidence="1">
    <location>
        <begin position="593"/>
        <end position="604"/>
    </location>
</feature>
<evidence type="ECO:0000313" key="3">
    <source>
        <dbReference type="Proteomes" id="UP000305067"/>
    </source>
</evidence>
<feature type="region of interest" description="Disordered" evidence="1">
    <location>
        <begin position="798"/>
        <end position="894"/>
    </location>
</feature>
<protein>
    <submittedName>
        <fullName evidence="2">Uncharacterized protein</fullName>
    </submittedName>
</protein>
<feature type="compositionally biased region" description="Low complexity" evidence="1">
    <location>
        <begin position="1121"/>
        <end position="1138"/>
    </location>
</feature>
<accession>A0A5C3R326</accession>
<dbReference type="EMBL" id="ML178814">
    <property type="protein sequence ID" value="TFL07099.1"/>
    <property type="molecule type" value="Genomic_DNA"/>
</dbReference>
<feature type="compositionally biased region" description="Low complexity" evidence="1">
    <location>
        <begin position="1190"/>
        <end position="1204"/>
    </location>
</feature>
<keyword evidence="3" id="KW-1185">Reference proteome</keyword>
<feature type="region of interest" description="Disordered" evidence="1">
    <location>
        <begin position="593"/>
        <end position="782"/>
    </location>
</feature>
<proteinExistence type="predicted"/>
<feature type="compositionally biased region" description="Polar residues" evidence="1">
    <location>
        <begin position="741"/>
        <end position="758"/>
    </location>
</feature>
<feature type="compositionally biased region" description="Polar residues" evidence="1">
    <location>
        <begin position="1"/>
        <end position="19"/>
    </location>
</feature>
<sequence>MQTSLISSSQDALTTSPTATAYPGFPTPSDTGPILISMMSSSAQVTSRYHSASVYPSAPVLRALPTPTPSAREKEGDFSRRHTIVPQHRTEANRYQSIYTPQPALPRHHSVSLSGPSASGHHPTQVVRGARRLPSINSRRSLPPIPPAPPTDTPPLPTPGSGSRSFPSPVSAVNTDAVVAAADTPQQPPPHAYTPSSPSTASISSFTSVGSTGFSPSGANSSPRRRRSTRHYVPPPPIAPPPMPPVDAGVVIDLSENGLHSAPSVSIAKPANGVDRQQEDGYDALSTAGLQASSPATSLSTIKSSESDRTTAVNSVLEHETTPTESTDSVSPACVPSLNKGKKKCGCETPPMGSAKNSDVEGDHPAQAPNGTPLQRHMSMTPRITSSITNSPRRSQSTTAPRPNSISTTMRYPSSPFTSPHSTSPQFIVPPPPPPLLPAGSVPNQEALGKVRTLSIQAPPPPPSTLTRRNTSAPSTPNAFSSAQHLQHRQSLTRPALPSLATSSSLSYSGPIQEQYEQEDEHEQGQTSMISQPGSDARGPHIPLTSRSSPLISPFTPVSVLGRRLSVPPPPPLIASSSPIIEKTAISLFSQTESFSSDSFASFSHVDTRRNENEDYQGLGQDRDEGLTAIPESPSPPADAERLRSPLLDDRPEEFGPSSPGIEDASLPKKAVDIERRLSPQQERTVDVERPAEDQTMAVQAEEHDVASPSRSLSPPTIVAETPVAQPLLSENEAPRDVASISPSSNDDYPHTSPSTPLEQAHQWPFSQSANDGDKSHTLHVDTTPSVLPTIFHARKRSTSSPMLAHAQITPSSDGTPVHTSKLVQQIRVPRPDSVLASPPASALLHDNSSNPFSLRDASPTASTLPTSSSDNVSASISRESPFSIPDGKVQPSQLNTEVTSVSCTRLSSAVLTVSVNQLSPVSSPPSSSTTPTQDSVEQTEETNEPAPRDGSLSGTSIDVEAQPIRLGHLQTSSEETGTHTRQHHDEKETRQQSPFNNHTFKNNSPTTPFPIITGSIKEYSDDDDFSRTAVTTPTASPGQADGWGFTLSSLSTACLTEKLSASLASIHSPITPTALTVLSPPINHPPVSTDLAFNDVLYPIPIVSSSSTVSATQTSAVMSLTQTGSSSPSLLPASAPSPSSPPSATPARPALGYAHSSRFANIPPPPPLAFSQSPPSNDRPLRPQTPLHSVSAGSVSAAPSQSVDPAAEFVSAARSKRESTSTWRTSSSGSSFYLGNNVAYDVQASDLDLSSSSSTTPDLDVSPSGERVVISYDDMQPRSSTRSQHGAARRSSLLSQELDVSIRVLALQVSQSVHGLLLAIKSFMEVLDAWSHLVDVPSIQTNGADGVGAEGIKRKVLLKEMEGITGPERVAKVQAGLENVLRLWGVLEVSFNGCGIDVGEIELAQQDLKGIIKTTIHNLSSSPIRPSTSNRFAVKQEENMRAIRIVLVRLFKGVLDHRSEWCALLEVLRSPARGQAS</sequence>
<feature type="compositionally biased region" description="Low complexity" evidence="1">
    <location>
        <begin position="193"/>
        <end position="217"/>
    </location>
</feature>
<feature type="compositionally biased region" description="Low complexity" evidence="1">
    <location>
        <begin position="858"/>
        <end position="870"/>
    </location>
</feature>
<feature type="region of interest" description="Disordered" evidence="1">
    <location>
        <begin position="183"/>
        <end position="243"/>
    </location>
</feature>
<feature type="region of interest" description="Disordered" evidence="1">
    <location>
        <begin position="288"/>
        <end position="555"/>
    </location>
</feature>
<organism evidence="2 3">
    <name type="scientific">Pterulicium gracile</name>
    <dbReference type="NCBI Taxonomy" id="1884261"/>
    <lineage>
        <taxon>Eukaryota</taxon>
        <taxon>Fungi</taxon>
        <taxon>Dikarya</taxon>
        <taxon>Basidiomycota</taxon>
        <taxon>Agaricomycotina</taxon>
        <taxon>Agaricomycetes</taxon>
        <taxon>Agaricomycetidae</taxon>
        <taxon>Agaricales</taxon>
        <taxon>Pleurotineae</taxon>
        <taxon>Pterulaceae</taxon>
        <taxon>Pterulicium</taxon>
    </lineage>
</organism>
<feature type="compositionally biased region" description="Basic and acidic residues" evidence="1">
    <location>
        <begin position="666"/>
        <end position="693"/>
    </location>
</feature>
<feature type="compositionally biased region" description="Pro residues" evidence="1">
    <location>
        <begin position="428"/>
        <end position="437"/>
    </location>
</feature>
<feature type="region of interest" description="Disordered" evidence="1">
    <location>
        <begin position="104"/>
        <end position="171"/>
    </location>
</feature>
<feature type="region of interest" description="Disordered" evidence="1">
    <location>
        <begin position="969"/>
        <end position="1010"/>
    </location>
</feature>
<feature type="compositionally biased region" description="Polar residues" evidence="1">
    <location>
        <begin position="160"/>
        <end position="171"/>
    </location>
</feature>
<evidence type="ECO:0000256" key="1">
    <source>
        <dbReference type="SAM" id="MobiDB-lite"/>
    </source>
</evidence>
<feature type="compositionally biased region" description="Polar residues" evidence="1">
    <location>
        <begin position="382"/>
        <end position="412"/>
    </location>
</feature>
<feature type="region of interest" description="Disordered" evidence="1">
    <location>
        <begin position="918"/>
        <end position="956"/>
    </location>
</feature>
<feature type="compositionally biased region" description="Low complexity" evidence="1">
    <location>
        <begin position="918"/>
        <end position="937"/>
    </location>
</feature>
<feature type="compositionally biased region" description="Pro residues" evidence="1">
    <location>
        <begin position="233"/>
        <end position="243"/>
    </location>
</feature>
<feature type="compositionally biased region" description="Low complexity" evidence="1">
    <location>
        <begin position="495"/>
        <end position="515"/>
    </location>
</feature>
<feature type="region of interest" description="Disordered" evidence="1">
    <location>
        <begin position="1"/>
        <end position="26"/>
    </location>
</feature>
<feature type="compositionally biased region" description="Polar residues" evidence="1">
    <location>
        <begin position="809"/>
        <end position="824"/>
    </location>
</feature>
<feature type="compositionally biased region" description="Polar residues" evidence="1">
    <location>
        <begin position="992"/>
        <end position="1007"/>
    </location>
</feature>
<feature type="compositionally biased region" description="Basic and acidic residues" evidence="1">
    <location>
        <begin position="639"/>
        <end position="654"/>
    </location>
</feature>
<evidence type="ECO:0000313" key="2">
    <source>
        <dbReference type="EMBL" id="TFL07099.1"/>
    </source>
</evidence>
<feature type="compositionally biased region" description="Pro residues" evidence="1">
    <location>
        <begin position="143"/>
        <end position="158"/>
    </location>
</feature>
<dbReference type="Proteomes" id="UP000305067">
    <property type="component" value="Unassembled WGS sequence"/>
</dbReference>
<feature type="region of interest" description="Disordered" evidence="1">
    <location>
        <begin position="1121"/>
        <end position="1204"/>
    </location>
</feature>
<gene>
    <name evidence="2" type="ORF">BDV98DRAFT_652211</name>
</gene>
<feature type="compositionally biased region" description="Polar residues" evidence="1">
    <location>
        <begin position="465"/>
        <end position="493"/>
    </location>
</feature>
<feature type="compositionally biased region" description="Polar residues" evidence="1">
    <location>
        <begin position="871"/>
        <end position="881"/>
    </location>
</feature>